<evidence type="ECO:0000313" key="2">
    <source>
        <dbReference type="Proteomes" id="UP001062776"/>
    </source>
</evidence>
<keyword evidence="2" id="KW-1185">Reference proteome</keyword>
<proteinExistence type="predicted"/>
<gene>
    <name evidence="1" type="ORF">AA0535_1714</name>
</gene>
<dbReference type="EMBL" id="BAPV01000012">
    <property type="protein sequence ID" value="GBQ89111.1"/>
    <property type="molecule type" value="Genomic_DNA"/>
</dbReference>
<organism evidence="1 2">
    <name type="scientific">Asaia krungthepensis NRIC 0535</name>
    <dbReference type="NCBI Taxonomy" id="1307925"/>
    <lineage>
        <taxon>Bacteria</taxon>
        <taxon>Pseudomonadati</taxon>
        <taxon>Pseudomonadota</taxon>
        <taxon>Alphaproteobacteria</taxon>
        <taxon>Acetobacterales</taxon>
        <taxon>Acetobacteraceae</taxon>
        <taxon>Asaia</taxon>
    </lineage>
</organism>
<evidence type="ECO:0000313" key="1">
    <source>
        <dbReference type="EMBL" id="GBQ89111.1"/>
    </source>
</evidence>
<name>A0ABQ0Q346_9PROT</name>
<reference evidence="1" key="1">
    <citation type="submission" date="2013-04" db="EMBL/GenBank/DDBJ databases">
        <title>The genome sequencing project of 58 acetic acid bacteria.</title>
        <authorList>
            <person name="Okamoto-Kainuma A."/>
            <person name="Ishikawa M."/>
            <person name="Umino S."/>
            <person name="Koizumi Y."/>
            <person name="Shiwa Y."/>
            <person name="Yoshikawa H."/>
            <person name="Matsutani M."/>
            <person name="Matsushita K."/>
        </authorList>
    </citation>
    <scope>NUCLEOTIDE SEQUENCE</scope>
    <source>
        <strain evidence="1">NRIC 0535</strain>
    </source>
</reference>
<dbReference type="RefSeq" id="WP_264815570.1">
    <property type="nucleotide sequence ID" value="NZ_BAPV01000012.1"/>
</dbReference>
<dbReference type="Proteomes" id="UP001062776">
    <property type="component" value="Unassembled WGS sequence"/>
</dbReference>
<protein>
    <submittedName>
        <fullName evidence="1">Uncharacterized protein</fullName>
    </submittedName>
</protein>
<sequence length="61" mass="6863">MTTRLTVQQRIEQSREAIAFLSNPAFGLDSSPLRARLIADHERRLASDARLVIPAMKEARS</sequence>
<comment type="caution">
    <text evidence="1">The sequence shown here is derived from an EMBL/GenBank/DDBJ whole genome shotgun (WGS) entry which is preliminary data.</text>
</comment>
<accession>A0ABQ0Q346</accession>